<evidence type="ECO:0000313" key="6">
    <source>
        <dbReference type="Proteomes" id="UP001056500"/>
    </source>
</evidence>
<dbReference type="Proteomes" id="UP001056500">
    <property type="component" value="Plasmid unnamed"/>
</dbReference>
<protein>
    <submittedName>
        <fullName evidence="5">Fibronectin type III domain-containing protein</fullName>
    </submittedName>
</protein>
<dbReference type="InterPro" id="IPR003961">
    <property type="entry name" value="FN3_dom"/>
</dbReference>
<evidence type="ECO:0000256" key="1">
    <source>
        <dbReference type="SAM" id="MobiDB-lite"/>
    </source>
</evidence>
<keyword evidence="3" id="KW-0732">Signal</keyword>
<feature type="domain" description="Fibronectin type-III" evidence="4">
    <location>
        <begin position="149"/>
        <end position="234"/>
    </location>
</feature>
<feature type="compositionally biased region" description="Basic residues" evidence="1">
    <location>
        <begin position="419"/>
        <end position="438"/>
    </location>
</feature>
<feature type="transmembrane region" description="Helical" evidence="2">
    <location>
        <begin position="372"/>
        <end position="394"/>
    </location>
</feature>
<feature type="chain" id="PRO_5045700445" evidence="3">
    <location>
        <begin position="25"/>
        <end position="506"/>
    </location>
</feature>
<evidence type="ECO:0000259" key="4">
    <source>
        <dbReference type="PROSITE" id="PS50853"/>
    </source>
</evidence>
<dbReference type="PROSITE" id="PS50853">
    <property type="entry name" value="FN3"/>
    <property type="match status" value="1"/>
</dbReference>
<keyword evidence="2" id="KW-1133">Transmembrane helix</keyword>
<feature type="region of interest" description="Disordered" evidence="1">
    <location>
        <begin position="456"/>
        <end position="480"/>
    </location>
</feature>
<evidence type="ECO:0000256" key="3">
    <source>
        <dbReference type="SAM" id="SignalP"/>
    </source>
</evidence>
<keyword evidence="5" id="KW-0614">Plasmid</keyword>
<name>A0ABY4WNY2_9BACL</name>
<sequence length="506" mass="55342">MRFSWKVLLLLLLLFNSLGGFVNAASNDVPPGYLRGKLPTEVKVIGKGDPATLTDGNSETGMTFHPVAKYTFDTPVDIGKLYMKSTRGLNVRFLDENGVDVRAPLGTSWTTETYEFEAYGVKSVVFNTTSTNYGTYYELELYPIPPPPPPEGVTLSSRDVSPDSVTLDFSAKEGTFTSFALYRDDTLLNTFTAPGSYQDTGLQPSTTYTYKLVTTNKSPESKTEKTIFVRTLGPPPPRPEIESFTVERVSHDRVVLNFAAKNHTKYLLYRDGELLRQLPASSSYYQDFAVSPDTSYSYRLVAENEIGQAEREVTAKTLKEPPPEPPGPPPSPMPDPPPSTGLPDLGDPDTGNEDLDGALDKLKDGLEPIKNGGMIVVFWCILIALALFGLLWIFQIWKKWMAGASGGSGGASGASSARGKGKGRGGSRGGGKRRRKKKAPAFFDPQFVAGKLYDKFGSNTRKGSGGGAGKESGYRTYSHNGKEYRVREGGSYDSRTKINDTLKRFR</sequence>
<proteinExistence type="predicted"/>
<dbReference type="RefSeq" id="WP_251876525.1">
    <property type="nucleotide sequence ID" value="NZ_CP098756.1"/>
</dbReference>
<feature type="compositionally biased region" description="Acidic residues" evidence="1">
    <location>
        <begin position="346"/>
        <end position="357"/>
    </location>
</feature>
<geneLocation type="plasmid" evidence="5 6">
    <name>unnamed</name>
</geneLocation>
<feature type="region of interest" description="Disordered" evidence="1">
    <location>
        <begin position="407"/>
        <end position="438"/>
    </location>
</feature>
<keyword evidence="6" id="KW-1185">Reference proteome</keyword>
<dbReference type="InterPro" id="IPR013783">
    <property type="entry name" value="Ig-like_fold"/>
</dbReference>
<organism evidence="5 6">
    <name type="scientific">Brevibacillus ruminantium</name>
    <dbReference type="NCBI Taxonomy" id="2950604"/>
    <lineage>
        <taxon>Bacteria</taxon>
        <taxon>Bacillati</taxon>
        <taxon>Bacillota</taxon>
        <taxon>Bacilli</taxon>
        <taxon>Bacillales</taxon>
        <taxon>Paenibacillaceae</taxon>
        <taxon>Brevibacillus</taxon>
    </lineage>
</organism>
<feature type="region of interest" description="Disordered" evidence="1">
    <location>
        <begin position="316"/>
        <end position="359"/>
    </location>
</feature>
<gene>
    <name evidence="5" type="ORF">NDK47_27555</name>
</gene>
<dbReference type="SUPFAM" id="SSF49265">
    <property type="entry name" value="Fibronectin type III"/>
    <property type="match status" value="1"/>
</dbReference>
<dbReference type="SMART" id="SM00060">
    <property type="entry name" value="FN3"/>
    <property type="match status" value="2"/>
</dbReference>
<feature type="compositionally biased region" description="Pro residues" evidence="1">
    <location>
        <begin position="323"/>
        <end position="340"/>
    </location>
</feature>
<feature type="signal peptide" evidence="3">
    <location>
        <begin position="1"/>
        <end position="24"/>
    </location>
</feature>
<reference evidence="5" key="1">
    <citation type="submission" date="2022-06" db="EMBL/GenBank/DDBJ databases">
        <title>Genome sequencing of Brevibacillus sp. BB3-R1.</title>
        <authorList>
            <person name="Heo J."/>
            <person name="Lee D."/>
            <person name="Won M."/>
            <person name="Han B.-H."/>
            <person name="Hong S.-B."/>
            <person name="Kwon S.-W."/>
        </authorList>
    </citation>
    <scope>NUCLEOTIDE SEQUENCE</scope>
    <source>
        <strain evidence="5">BB3-R1</strain>
        <plasmid evidence="5">unnamed</plasmid>
    </source>
</reference>
<dbReference type="Gene3D" id="2.60.40.10">
    <property type="entry name" value="Immunoglobulins"/>
    <property type="match status" value="2"/>
</dbReference>
<dbReference type="InterPro" id="IPR036116">
    <property type="entry name" value="FN3_sf"/>
</dbReference>
<keyword evidence="2" id="KW-0812">Transmembrane</keyword>
<evidence type="ECO:0000256" key="2">
    <source>
        <dbReference type="SAM" id="Phobius"/>
    </source>
</evidence>
<accession>A0ABY4WNY2</accession>
<dbReference type="EMBL" id="CP098756">
    <property type="protein sequence ID" value="USG68559.1"/>
    <property type="molecule type" value="Genomic_DNA"/>
</dbReference>
<dbReference type="Pfam" id="PF00041">
    <property type="entry name" value="fn3"/>
    <property type="match status" value="1"/>
</dbReference>
<keyword evidence="2" id="KW-0472">Membrane</keyword>
<evidence type="ECO:0000313" key="5">
    <source>
        <dbReference type="EMBL" id="USG68559.1"/>
    </source>
</evidence>